<proteinExistence type="predicted"/>
<accession>A0A5J6DAV7</accession>
<keyword evidence="2" id="KW-1185">Reference proteome</keyword>
<evidence type="ECO:0000313" key="2">
    <source>
        <dbReference type="Proteomes" id="UP000326545"/>
    </source>
</evidence>
<sequence length="230" mass="25780">MADLLYETLNNAFRPKNLHRYAEHVIKWNAVAAMARGGDLTPLDKQMGFLREEFKETVDALRAGDMVEVVDGVCDMFVVASYAHFLQASRFGAYAGGNLCAYDEDTEFSILALERAIIFDENPAMALKQVVAFAYGLDVNLRYNIGEVLSSNDSKYPTMEQLRAAYPDLEGQLTDENLLKHEAAEIERREGGKYTGVHAVLNEETKQYVFLSDGGKIVKPITFRKPKIIV</sequence>
<dbReference type="EMBL" id="MN184887">
    <property type="protein sequence ID" value="QEQ94968.1"/>
    <property type="molecule type" value="Genomic_DNA"/>
</dbReference>
<dbReference type="Proteomes" id="UP000326545">
    <property type="component" value="Segment"/>
</dbReference>
<evidence type="ECO:0000313" key="1">
    <source>
        <dbReference type="EMBL" id="QEQ94968.1"/>
    </source>
</evidence>
<reference evidence="1 2" key="1">
    <citation type="submission" date="2019-07" db="EMBL/GenBank/DDBJ databases">
        <title>Complete genome sequence of bacteriophages infecting Erwinia pyrifoliae.</title>
        <authorList>
            <person name="Kim S.G."/>
            <person name="Park S.C."/>
        </authorList>
    </citation>
    <scope>NUCLEOTIDE SEQUENCE [LARGE SCALE GENOMIC DNA]</scope>
</reference>
<name>A0A5J6DAV7_9CAUD</name>
<organism evidence="1 2">
    <name type="scientific">Erwinia phage pEp_SNUABM_01</name>
    <dbReference type="NCBI Taxonomy" id="2601643"/>
    <lineage>
        <taxon>Viruses</taxon>
        <taxon>Duplodnaviria</taxon>
        <taxon>Heunggongvirae</taxon>
        <taxon>Uroviricota</taxon>
        <taxon>Caudoviricetes</taxon>
        <taxon>Vequintavirinae</taxon>
        <taxon>Henunavirus</taxon>
        <taxon>Henunavirus SNUABM01</taxon>
    </lineage>
</organism>
<protein>
    <submittedName>
        <fullName evidence="1">Uncharacterized protein</fullName>
    </submittedName>
</protein>
<gene>
    <name evidence="1" type="ORF">pEpSNUABM01_142</name>
</gene>